<keyword evidence="5" id="KW-0206">Cytoskeleton</keyword>
<dbReference type="GO" id="GO:0042073">
    <property type="term" value="P:intraciliary transport"/>
    <property type="evidence" value="ECO:0007669"/>
    <property type="project" value="InterPro"/>
</dbReference>
<keyword evidence="6" id="KW-0966">Cell projection</keyword>
<dbReference type="PANTHER" id="PTHR13376:SF0">
    <property type="entry name" value="INTRAFLAGELLAR TRANSPORT PROTEIN 46 HOMOLOG"/>
    <property type="match status" value="1"/>
</dbReference>
<reference evidence="8 9" key="1">
    <citation type="submission" date="2019-01" db="EMBL/GenBank/DDBJ databases">
        <title>Nuclear Genome Assembly of the Microalgal Biofuel strain Nannochloropsis salina CCMP1776.</title>
        <authorList>
            <person name="Hovde B."/>
        </authorList>
    </citation>
    <scope>NUCLEOTIDE SEQUENCE [LARGE SCALE GENOMIC DNA]</scope>
    <source>
        <strain evidence="8 9">CCMP1776</strain>
    </source>
</reference>
<dbReference type="EMBL" id="SDOX01000163">
    <property type="protein sequence ID" value="TFJ80542.1"/>
    <property type="molecule type" value="Genomic_DNA"/>
</dbReference>
<keyword evidence="3" id="KW-0963">Cytoplasm</keyword>
<feature type="compositionally biased region" description="Low complexity" evidence="7">
    <location>
        <begin position="98"/>
        <end position="107"/>
    </location>
</feature>
<dbReference type="Proteomes" id="UP000355283">
    <property type="component" value="Unassembled WGS sequence"/>
</dbReference>
<evidence type="ECO:0008006" key="10">
    <source>
        <dbReference type="Google" id="ProtNLM"/>
    </source>
</evidence>
<dbReference type="GO" id="GO:0031514">
    <property type="term" value="C:motile cilium"/>
    <property type="evidence" value="ECO:0007669"/>
    <property type="project" value="TreeGrafter"/>
</dbReference>
<proteinExistence type="inferred from homology"/>
<dbReference type="Pfam" id="PF12317">
    <property type="entry name" value="IFT46_B_C"/>
    <property type="match status" value="1"/>
</dbReference>
<name>A0A4D9CN29_9STRA</name>
<evidence type="ECO:0000256" key="2">
    <source>
        <dbReference type="ARBA" id="ARBA00007700"/>
    </source>
</evidence>
<feature type="compositionally biased region" description="Basic and acidic residues" evidence="7">
    <location>
        <begin position="171"/>
        <end position="220"/>
    </location>
</feature>
<dbReference type="GO" id="GO:0005815">
    <property type="term" value="C:microtubule organizing center"/>
    <property type="evidence" value="ECO:0007669"/>
    <property type="project" value="TreeGrafter"/>
</dbReference>
<keyword evidence="4" id="KW-0969">Cilium</keyword>
<evidence type="ECO:0000256" key="5">
    <source>
        <dbReference type="ARBA" id="ARBA00023212"/>
    </source>
</evidence>
<feature type="compositionally biased region" description="Polar residues" evidence="7">
    <location>
        <begin position="1"/>
        <end position="13"/>
    </location>
</feature>
<organism evidence="8 9">
    <name type="scientific">Nannochloropsis salina CCMP1776</name>
    <dbReference type="NCBI Taxonomy" id="1027361"/>
    <lineage>
        <taxon>Eukaryota</taxon>
        <taxon>Sar</taxon>
        <taxon>Stramenopiles</taxon>
        <taxon>Ochrophyta</taxon>
        <taxon>Eustigmatophyceae</taxon>
        <taxon>Eustigmatales</taxon>
        <taxon>Monodopsidaceae</taxon>
        <taxon>Microchloropsis</taxon>
        <taxon>Microchloropsis salina</taxon>
    </lineage>
</organism>
<feature type="compositionally biased region" description="Basic and acidic residues" evidence="7">
    <location>
        <begin position="43"/>
        <end position="53"/>
    </location>
</feature>
<evidence type="ECO:0000256" key="6">
    <source>
        <dbReference type="ARBA" id="ARBA00023273"/>
    </source>
</evidence>
<evidence type="ECO:0000256" key="3">
    <source>
        <dbReference type="ARBA" id="ARBA00022490"/>
    </source>
</evidence>
<sequence>MQTASSLELSTEFSVEGGREGDGEGRGRKEDRQPLVFASPPRPRYEGMEEHDFAPLADGEENIETGKEHPWQGIDRPQEELEGPAARLPSTLPPFSPPSTSSSPSTRLRARSDRELSLSVSAPQQQRRLPQNRQGMDLRADGKSERNKETYSSGAGRGEREAEGPGELPTEEEKKDGGLQYQGEKEERRGERHRDSMSGDKEGGRRGAVEEREDGQRGDEGEIEGEGAQLPFPLKQQQLMTGIPEKAPANSGAVGHVEGAYDPQEYAYMLPSLPLDVREVLAFVTRYQPHDCELDTPLKCFIPDYLPAVGEMDAFLKMPRPDGVPDDLGRKVIDEPAPRQSHPSIIELRQAALAKVSTRRAESLVQVRGIPDAAKRPQEIERWINEVAFLHASLPSSQVQYSKPMPELEQLMEKWPPAVEMATRRKLKVGD</sequence>
<dbReference type="GO" id="GO:0030992">
    <property type="term" value="C:intraciliary transport particle B"/>
    <property type="evidence" value="ECO:0007669"/>
    <property type="project" value="TreeGrafter"/>
</dbReference>
<protein>
    <recommendedName>
        <fullName evidence="10">Intraflagellar transport protein 46 homolog</fullName>
    </recommendedName>
</protein>
<comment type="caution">
    <text evidence="8">The sequence shown here is derived from an EMBL/GenBank/DDBJ whole genome shotgun (WGS) entry which is preliminary data.</text>
</comment>
<gene>
    <name evidence="8" type="ORF">NSK_008118</name>
</gene>
<dbReference type="GO" id="GO:0060271">
    <property type="term" value="P:cilium assembly"/>
    <property type="evidence" value="ECO:0007669"/>
    <property type="project" value="TreeGrafter"/>
</dbReference>
<feature type="compositionally biased region" description="Low complexity" evidence="7">
    <location>
        <begin position="123"/>
        <end position="134"/>
    </location>
</feature>
<dbReference type="OrthoDB" id="200487at2759"/>
<evidence type="ECO:0000256" key="1">
    <source>
        <dbReference type="ARBA" id="ARBA00004120"/>
    </source>
</evidence>
<dbReference type="PANTHER" id="PTHR13376">
    <property type="entry name" value="INTRAFLAGELLAR TRANSPORT PROTEIN 46 HOMOLOG"/>
    <property type="match status" value="1"/>
</dbReference>
<feature type="region of interest" description="Disordered" evidence="7">
    <location>
        <begin position="1"/>
        <end position="229"/>
    </location>
</feature>
<dbReference type="InterPro" id="IPR022088">
    <property type="entry name" value="Intraflagellar_transp_cmplxB"/>
</dbReference>
<dbReference type="AlphaFoldDB" id="A0A4D9CN29"/>
<evidence type="ECO:0000256" key="4">
    <source>
        <dbReference type="ARBA" id="ARBA00023069"/>
    </source>
</evidence>
<feature type="compositionally biased region" description="Basic and acidic residues" evidence="7">
    <location>
        <begin position="136"/>
        <end position="149"/>
    </location>
</feature>
<evidence type="ECO:0000313" key="9">
    <source>
        <dbReference type="Proteomes" id="UP000355283"/>
    </source>
</evidence>
<accession>A0A4D9CN29</accession>
<comment type="similarity">
    <text evidence="2">Belongs to the IFT46 family.</text>
</comment>
<comment type="subcellular location">
    <subcellularLocation>
        <location evidence="1">Cytoplasm</location>
        <location evidence="1">Cytoskeleton</location>
        <location evidence="1">Cilium basal body</location>
    </subcellularLocation>
</comment>
<evidence type="ECO:0000256" key="7">
    <source>
        <dbReference type="SAM" id="MobiDB-lite"/>
    </source>
</evidence>
<keyword evidence="9" id="KW-1185">Reference proteome</keyword>
<evidence type="ECO:0000313" key="8">
    <source>
        <dbReference type="EMBL" id="TFJ80542.1"/>
    </source>
</evidence>
<feature type="compositionally biased region" description="Basic and acidic residues" evidence="7">
    <location>
        <begin position="17"/>
        <end position="33"/>
    </location>
</feature>